<evidence type="ECO:0000313" key="2">
    <source>
        <dbReference type="Proteomes" id="UP000002274"/>
    </source>
</evidence>
<proteinExistence type="predicted"/>
<dbReference type="HOGENOM" id="CLU_2808968_0_0_3"/>
<dbReference type="Proteomes" id="UP000002274">
    <property type="component" value="Chromosome"/>
</dbReference>
<reference evidence="1 2" key="1">
    <citation type="journal article" date="2007" name="PLoS Genet.">
        <title>Patterns and implications of gene gain and loss in the evolution of Prochlorococcus.</title>
        <authorList>
            <person name="Kettler G.C."/>
            <person name="Martiny A.C."/>
            <person name="Huang K."/>
            <person name="Zucker J."/>
            <person name="Coleman M.L."/>
            <person name="Rodrigue S."/>
            <person name="Chen F."/>
            <person name="Lapidus A."/>
            <person name="Ferriera S."/>
            <person name="Johnson J."/>
            <person name="Steglich C."/>
            <person name="Church G.M."/>
            <person name="Richardson P."/>
            <person name="Chisholm S.W."/>
        </authorList>
    </citation>
    <scope>NUCLEOTIDE SEQUENCE [LARGE SCALE GENOMIC DNA]</scope>
    <source>
        <strain evidence="1 2">MIT 9303</strain>
    </source>
</reference>
<organism evidence="1 2">
    <name type="scientific">Prochlorococcus marinus (strain MIT 9303)</name>
    <dbReference type="NCBI Taxonomy" id="59922"/>
    <lineage>
        <taxon>Bacteria</taxon>
        <taxon>Bacillati</taxon>
        <taxon>Cyanobacteriota</taxon>
        <taxon>Cyanophyceae</taxon>
        <taxon>Synechococcales</taxon>
        <taxon>Prochlorococcaceae</taxon>
        <taxon>Prochlorococcus</taxon>
    </lineage>
</organism>
<dbReference type="EMBL" id="CP000554">
    <property type="protein sequence ID" value="ABM77655.1"/>
    <property type="molecule type" value="Genomic_DNA"/>
</dbReference>
<name>A2C845_PROM3</name>
<accession>A2C845</accession>
<dbReference type="RefSeq" id="WP_011825562.1">
    <property type="nucleotide sequence ID" value="NC_008820.1"/>
</dbReference>
<dbReference type="BioCyc" id="PMAR59922:G1G80-817-MONOMER"/>
<dbReference type="AlphaFoldDB" id="A2C845"/>
<dbReference type="KEGG" id="pmf:P9303_09041"/>
<evidence type="ECO:0000313" key="1">
    <source>
        <dbReference type="EMBL" id="ABM77655.1"/>
    </source>
</evidence>
<protein>
    <submittedName>
        <fullName evidence="1">Uncharacterized protein</fullName>
    </submittedName>
</protein>
<sequence>MDLPNVTALFADPDSSTTTLTKQDLKKDIYEAYKTSENQLKQAREELLPAAILGGLVTLLLTGALTN</sequence>
<gene>
    <name evidence="1" type="ordered locus">P9303_09041</name>
</gene>